<evidence type="ECO:0000256" key="14">
    <source>
        <dbReference type="PIRSR" id="PIRSR001365-1"/>
    </source>
</evidence>
<dbReference type="PRINTS" id="PR00146">
    <property type="entry name" value="DHPICSNTHASE"/>
</dbReference>
<organism evidence="16 17">
    <name type="scientific">Dolosicoccus paucivorans</name>
    <dbReference type="NCBI Taxonomy" id="84521"/>
    <lineage>
        <taxon>Bacteria</taxon>
        <taxon>Bacillati</taxon>
        <taxon>Bacillota</taxon>
        <taxon>Bacilli</taxon>
        <taxon>Lactobacillales</taxon>
        <taxon>Aerococcaceae</taxon>
        <taxon>Dolosicoccus</taxon>
    </lineage>
</organism>
<evidence type="ECO:0000256" key="1">
    <source>
        <dbReference type="ARBA" id="ARBA00003294"/>
    </source>
</evidence>
<evidence type="ECO:0000256" key="13">
    <source>
        <dbReference type="PIRNR" id="PIRNR001365"/>
    </source>
</evidence>
<evidence type="ECO:0000256" key="10">
    <source>
        <dbReference type="ARBA" id="ARBA00023270"/>
    </source>
</evidence>
<feature type="binding site" evidence="12 15">
    <location>
        <position position="204"/>
    </location>
    <ligand>
        <name>pyruvate</name>
        <dbReference type="ChEBI" id="CHEBI:15361"/>
    </ligand>
</feature>
<evidence type="ECO:0000256" key="2">
    <source>
        <dbReference type="ARBA" id="ARBA00005120"/>
    </source>
</evidence>
<keyword evidence="9 12" id="KW-0456">Lyase</keyword>
<feature type="site" description="Part of a proton relay during catalysis" evidence="12">
    <location>
        <position position="45"/>
    </location>
</feature>
<comment type="caution">
    <text evidence="12">Was originally thought to be a dihydrodipicolinate synthase (DHDPS), catalyzing the condensation of (S)-aspartate-beta-semialdehyde [(S)-ASA] and pyruvate to dihydrodipicolinate (DHDP). However, it was shown in E.coli that the product of the enzymatic reaction is not dihydrodipicolinate but in fact (4S)-4-hydroxy-2,3,4,5-tetrahydro-(2S)-dipicolinic acid (HTPA), and that the consecutive dehydration reaction leading to DHDP is not spontaneous but catalyzed by DapB.</text>
</comment>
<dbReference type="GO" id="GO:0008840">
    <property type="term" value="F:4-hydroxy-tetrahydrodipicolinate synthase activity"/>
    <property type="evidence" value="ECO:0007669"/>
    <property type="project" value="UniProtKB-UniRule"/>
</dbReference>
<feature type="active site" description="Schiff-base intermediate with substrate" evidence="12 14">
    <location>
        <position position="162"/>
    </location>
</feature>
<dbReference type="InterPro" id="IPR005263">
    <property type="entry name" value="DapA"/>
</dbReference>
<keyword evidence="10 12" id="KW-0704">Schiff base</keyword>
<feature type="site" description="Part of a proton relay during catalysis" evidence="12">
    <location>
        <position position="108"/>
    </location>
</feature>
<evidence type="ECO:0000256" key="4">
    <source>
        <dbReference type="ARBA" id="ARBA00012086"/>
    </source>
</evidence>
<dbReference type="NCBIfam" id="TIGR00674">
    <property type="entry name" value="dapA"/>
    <property type="match status" value="1"/>
</dbReference>
<keyword evidence="8 12" id="KW-0457">Lysine biosynthesis</keyword>
<comment type="pathway">
    <text evidence="2 12">Amino-acid biosynthesis; L-lysine biosynthesis via DAP pathway; (S)-tetrahydrodipicolinate from L-aspartate: step 3/4.</text>
</comment>
<dbReference type="GO" id="GO:0019877">
    <property type="term" value="P:diaminopimelate biosynthetic process"/>
    <property type="evidence" value="ECO:0007669"/>
    <property type="project" value="UniProtKB-UniRule"/>
</dbReference>
<gene>
    <name evidence="12" type="primary">dapA</name>
    <name evidence="16" type="ORF">CJ205_06780</name>
</gene>
<keyword evidence="17" id="KW-1185">Reference proteome</keyword>
<comment type="catalytic activity">
    <reaction evidence="11 12">
        <text>L-aspartate 4-semialdehyde + pyruvate = (2S,4S)-4-hydroxy-2,3,4,5-tetrahydrodipicolinate + H2O + H(+)</text>
        <dbReference type="Rhea" id="RHEA:34171"/>
        <dbReference type="ChEBI" id="CHEBI:15361"/>
        <dbReference type="ChEBI" id="CHEBI:15377"/>
        <dbReference type="ChEBI" id="CHEBI:15378"/>
        <dbReference type="ChEBI" id="CHEBI:67139"/>
        <dbReference type="ChEBI" id="CHEBI:537519"/>
        <dbReference type="EC" id="4.3.3.7"/>
    </reaction>
</comment>
<evidence type="ECO:0000256" key="6">
    <source>
        <dbReference type="ARBA" id="ARBA00022605"/>
    </source>
</evidence>
<dbReference type="GO" id="GO:0009089">
    <property type="term" value="P:lysine biosynthetic process via diaminopimelate"/>
    <property type="evidence" value="ECO:0007669"/>
    <property type="project" value="UniProtKB-UniRule"/>
</dbReference>
<evidence type="ECO:0000313" key="16">
    <source>
        <dbReference type="EMBL" id="PMC57968.1"/>
    </source>
</evidence>
<dbReference type="SUPFAM" id="SSF51569">
    <property type="entry name" value="Aldolase"/>
    <property type="match status" value="1"/>
</dbReference>
<dbReference type="CDD" id="cd00950">
    <property type="entry name" value="DHDPS"/>
    <property type="match status" value="1"/>
</dbReference>
<name>A0A2N6SLK9_9LACT</name>
<evidence type="ECO:0000256" key="12">
    <source>
        <dbReference type="HAMAP-Rule" id="MF_00418"/>
    </source>
</evidence>
<dbReference type="STRING" id="84521.SAMN04487994_10685"/>
<accession>A0A2N6SLK9</accession>
<evidence type="ECO:0000256" key="3">
    <source>
        <dbReference type="ARBA" id="ARBA00007592"/>
    </source>
</evidence>
<dbReference type="OrthoDB" id="9782828at2"/>
<reference evidence="16 17" key="1">
    <citation type="submission" date="2017-09" db="EMBL/GenBank/DDBJ databases">
        <title>Bacterial strain isolated from the female urinary microbiota.</title>
        <authorList>
            <person name="Thomas-White K."/>
            <person name="Kumar N."/>
            <person name="Forster S."/>
            <person name="Putonti C."/>
            <person name="Lawley T."/>
            <person name="Wolfe A.J."/>
        </authorList>
    </citation>
    <scope>NUCLEOTIDE SEQUENCE [LARGE SCALE GENOMIC DNA]</scope>
    <source>
        <strain evidence="16 17">UMB0852</strain>
    </source>
</reference>
<feature type="binding site" evidence="12 15">
    <location>
        <position position="46"/>
    </location>
    <ligand>
        <name>pyruvate</name>
        <dbReference type="ChEBI" id="CHEBI:15361"/>
    </ligand>
</feature>
<keyword evidence="7 12" id="KW-0220">Diaminopimelate biosynthesis</keyword>
<evidence type="ECO:0000256" key="5">
    <source>
        <dbReference type="ARBA" id="ARBA00022490"/>
    </source>
</evidence>
<dbReference type="AlphaFoldDB" id="A0A2N6SLK9"/>
<dbReference type="InterPro" id="IPR002220">
    <property type="entry name" value="DapA-like"/>
</dbReference>
<comment type="subunit">
    <text evidence="12">Homotetramer; dimer of dimers.</text>
</comment>
<sequence>MLFKGAGVAIITPFTQDHEIDFEALGQLIDYQIDEGIDVIVSVGTTGESVVLTESEKLDVIKYTIDRVDGRVPVMAGTGSNNTREAVEFSKKVSQLDVDSLLVVSPYYNKGTNEGLIEHYTQIADVSEKPVMLYTVPGRTGHNIPVEVVVELSKHDNIFGIKDASGDLAYTMDIRRQTPEDFQIVSGNDDQIVPMLSVGAQGVISVIANVFPKETSQMVHEFLNGNVEASKDLQLKMIPFVKAMFSEVSPVPVKYATHLLGFGTPELRLPLTTAQLETQAQVKKALEDLGRL</sequence>
<comment type="function">
    <text evidence="1 12">Catalyzes the condensation of (S)-aspartate-beta-semialdehyde [(S)-ASA] and pyruvate to 4-hydroxy-tetrahydrodipicolinate (HTPA).</text>
</comment>
<evidence type="ECO:0000313" key="17">
    <source>
        <dbReference type="Proteomes" id="UP000235682"/>
    </source>
</evidence>
<comment type="similarity">
    <text evidence="3 12 13">Belongs to the DapA family.</text>
</comment>
<dbReference type="InterPro" id="IPR013785">
    <property type="entry name" value="Aldolase_TIM"/>
</dbReference>
<dbReference type="PANTHER" id="PTHR12128:SF66">
    <property type="entry name" value="4-HYDROXY-2-OXOGLUTARATE ALDOLASE, MITOCHONDRIAL"/>
    <property type="match status" value="1"/>
</dbReference>
<comment type="subcellular location">
    <subcellularLocation>
        <location evidence="12">Cytoplasm</location>
    </subcellularLocation>
</comment>
<evidence type="ECO:0000256" key="9">
    <source>
        <dbReference type="ARBA" id="ARBA00023239"/>
    </source>
</evidence>
<dbReference type="Pfam" id="PF00701">
    <property type="entry name" value="DHDPS"/>
    <property type="match status" value="1"/>
</dbReference>
<dbReference type="UniPathway" id="UPA00034">
    <property type="reaction ID" value="UER00017"/>
</dbReference>
<evidence type="ECO:0000256" key="15">
    <source>
        <dbReference type="PIRSR" id="PIRSR001365-2"/>
    </source>
</evidence>
<comment type="caution">
    <text evidence="16">The sequence shown here is derived from an EMBL/GenBank/DDBJ whole genome shotgun (WGS) entry which is preliminary data.</text>
</comment>
<dbReference type="GO" id="GO:0005829">
    <property type="term" value="C:cytosol"/>
    <property type="evidence" value="ECO:0007669"/>
    <property type="project" value="TreeGrafter"/>
</dbReference>
<dbReference type="EMBL" id="PNHE01000032">
    <property type="protein sequence ID" value="PMC57968.1"/>
    <property type="molecule type" value="Genomic_DNA"/>
</dbReference>
<dbReference type="RefSeq" id="WP_102227987.1">
    <property type="nucleotide sequence ID" value="NZ_PNFY01000031.1"/>
</dbReference>
<dbReference type="HAMAP" id="MF_00418">
    <property type="entry name" value="DapA"/>
    <property type="match status" value="1"/>
</dbReference>
<dbReference type="SMART" id="SM01130">
    <property type="entry name" value="DHDPS"/>
    <property type="match status" value="1"/>
</dbReference>
<evidence type="ECO:0000256" key="11">
    <source>
        <dbReference type="ARBA" id="ARBA00047836"/>
    </source>
</evidence>
<keyword evidence="6 12" id="KW-0028">Amino-acid biosynthesis</keyword>
<dbReference type="PIRSF" id="PIRSF001365">
    <property type="entry name" value="DHDPS"/>
    <property type="match status" value="1"/>
</dbReference>
<keyword evidence="5 12" id="KW-0963">Cytoplasm</keyword>
<evidence type="ECO:0000256" key="7">
    <source>
        <dbReference type="ARBA" id="ARBA00022915"/>
    </source>
</evidence>
<evidence type="ECO:0000256" key="8">
    <source>
        <dbReference type="ARBA" id="ARBA00023154"/>
    </source>
</evidence>
<dbReference type="Proteomes" id="UP000235682">
    <property type="component" value="Unassembled WGS sequence"/>
</dbReference>
<proteinExistence type="inferred from homology"/>
<dbReference type="PANTHER" id="PTHR12128">
    <property type="entry name" value="DIHYDRODIPICOLINATE SYNTHASE"/>
    <property type="match status" value="1"/>
</dbReference>
<protein>
    <recommendedName>
        <fullName evidence="4 12">4-hydroxy-tetrahydrodipicolinate synthase</fullName>
        <shortName evidence="12">HTPA synthase</shortName>
        <ecNumber evidence="4 12">4.3.3.7</ecNumber>
    </recommendedName>
</protein>
<dbReference type="Gene3D" id="3.20.20.70">
    <property type="entry name" value="Aldolase class I"/>
    <property type="match status" value="1"/>
</dbReference>
<dbReference type="EC" id="4.3.3.7" evidence="4 12"/>
<feature type="active site" description="Proton donor/acceptor" evidence="12 14">
    <location>
        <position position="134"/>
    </location>
</feature>